<feature type="transmembrane region" description="Helical" evidence="2">
    <location>
        <begin position="68"/>
        <end position="87"/>
    </location>
</feature>
<sequence>MAHNEERDDQLDHQLKDGLRAGTDESVQQQDKIWSAIKGQIQEERRHTEAAGELYSVRRKQKSKRKRWIIPAVAAASILIVMSLPTAPVQALVEQVREWFAPEKTVETEIEGMPSTSVDTLHEGTDQEYVIYFDTTMYKMIQEEGMDKIVLADPPGEPYPEVSMEIYQVAMLPEDAAADIEATLEKDYSKVHAAEAIETPVTGWEVRAIGGTGGSEWNDPIVRYYVFDNEKGGSFIVKQNYFMEAAEGFGSRLQQMMLEFHITNGESQSQ</sequence>
<reference evidence="3" key="1">
    <citation type="submission" date="2023-02" db="EMBL/GenBank/DDBJ databases">
        <title>Pathogen: clinical or host-associated sample.</title>
        <authorList>
            <person name="Hergert J."/>
            <person name="Casey R."/>
            <person name="Wagner J."/>
            <person name="Young E.L."/>
            <person name="Oakeson K.F."/>
        </authorList>
    </citation>
    <scope>NUCLEOTIDE SEQUENCE</scope>
    <source>
        <strain evidence="3">2022CK-00830</strain>
    </source>
</reference>
<name>A0AAX3N0R5_9BACL</name>
<evidence type="ECO:0000313" key="4">
    <source>
        <dbReference type="Proteomes" id="UP001220962"/>
    </source>
</evidence>
<proteinExistence type="predicted"/>
<evidence type="ECO:0000313" key="3">
    <source>
        <dbReference type="EMBL" id="WDH82898.1"/>
    </source>
</evidence>
<keyword evidence="2" id="KW-0472">Membrane</keyword>
<dbReference type="EMBL" id="CP118101">
    <property type="protein sequence ID" value="WDH82898.1"/>
    <property type="molecule type" value="Genomic_DNA"/>
</dbReference>
<evidence type="ECO:0000256" key="1">
    <source>
        <dbReference type="SAM" id="MobiDB-lite"/>
    </source>
</evidence>
<feature type="compositionally biased region" description="Basic and acidic residues" evidence="1">
    <location>
        <begin position="1"/>
        <end position="23"/>
    </location>
</feature>
<dbReference type="RefSeq" id="WP_047913943.1">
    <property type="nucleotide sequence ID" value="NZ_CP118101.1"/>
</dbReference>
<evidence type="ECO:0000256" key="2">
    <source>
        <dbReference type="SAM" id="Phobius"/>
    </source>
</evidence>
<organism evidence="3 4">
    <name type="scientific">Paenibacillus urinalis</name>
    <dbReference type="NCBI Taxonomy" id="521520"/>
    <lineage>
        <taxon>Bacteria</taxon>
        <taxon>Bacillati</taxon>
        <taxon>Bacillota</taxon>
        <taxon>Bacilli</taxon>
        <taxon>Bacillales</taxon>
        <taxon>Paenibacillaceae</taxon>
        <taxon>Paenibacillus</taxon>
    </lineage>
</organism>
<evidence type="ECO:0008006" key="5">
    <source>
        <dbReference type="Google" id="ProtNLM"/>
    </source>
</evidence>
<dbReference type="AlphaFoldDB" id="A0AAX3N0R5"/>
<keyword evidence="2" id="KW-0812">Transmembrane</keyword>
<keyword evidence="2" id="KW-1133">Transmembrane helix</keyword>
<feature type="region of interest" description="Disordered" evidence="1">
    <location>
        <begin position="1"/>
        <end position="28"/>
    </location>
</feature>
<gene>
    <name evidence="3" type="ORF">PUW23_01105</name>
</gene>
<protein>
    <recommendedName>
        <fullName evidence="5">DUF4367 domain-containing protein</fullName>
    </recommendedName>
</protein>
<accession>A0AAX3N0R5</accession>
<dbReference type="Proteomes" id="UP001220962">
    <property type="component" value="Chromosome"/>
</dbReference>